<evidence type="ECO:0000313" key="8">
    <source>
        <dbReference type="Proteomes" id="UP001652503"/>
    </source>
</evidence>
<dbReference type="Gene3D" id="3.30.1330.60">
    <property type="entry name" value="OmpA-like domain"/>
    <property type="match status" value="1"/>
</dbReference>
<dbReference type="InterPro" id="IPR036737">
    <property type="entry name" value="OmpA-like_sf"/>
</dbReference>
<dbReference type="InterPro" id="IPR006665">
    <property type="entry name" value="OmpA-like"/>
</dbReference>
<dbReference type="EMBL" id="JAOWLA010000003">
    <property type="protein sequence ID" value="MCV2864112.1"/>
    <property type="molecule type" value="Genomic_DNA"/>
</dbReference>
<keyword evidence="5" id="KW-0732">Signal</keyword>
<dbReference type="CDD" id="cd07185">
    <property type="entry name" value="OmpA_C-like"/>
    <property type="match status" value="1"/>
</dbReference>
<evidence type="ECO:0000259" key="6">
    <source>
        <dbReference type="PROSITE" id="PS51123"/>
    </source>
</evidence>
<sequence>MIARALALCLIAAPLPGLAAPTLSLPEGAVKSGGSVTPLDGFALPLGPWQNGVLPTREVSGQVNRSAWQIAGIETTMQLYAGLRAQLVDEGFVPLFECETNGCGGFDFRYGIEVLPEPQMHVDLGDFHYLSAERTAEAGPEVVTLLVSRSSLHGFVELTRVGAAEARPIALAAAVAAVTDAAAAPLGEALERDGAVALDDLVFETGAAQLGGGDFASLHALADYLESHPGAIVTLVGHTDAEGSLAANITLSEKRARSVADRLITEFGANPAQLSADGVGYLAPRASNLSEEGRRKNRRVEAILASTR</sequence>
<evidence type="ECO:0000256" key="2">
    <source>
        <dbReference type="ARBA" id="ARBA00023136"/>
    </source>
</evidence>
<evidence type="ECO:0000256" key="5">
    <source>
        <dbReference type="SAM" id="SignalP"/>
    </source>
</evidence>
<evidence type="ECO:0000256" key="3">
    <source>
        <dbReference type="ARBA" id="ARBA00023237"/>
    </source>
</evidence>
<dbReference type="SUPFAM" id="SSF103088">
    <property type="entry name" value="OmpA-like"/>
    <property type="match status" value="1"/>
</dbReference>
<reference evidence="7 8" key="1">
    <citation type="submission" date="2022-10" db="EMBL/GenBank/DDBJ databases">
        <title>Defluviimonas sp. nov., isolated from ocean surface water.</title>
        <authorList>
            <person name="He W."/>
            <person name="Wang L."/>
            <person name="Zhang D.-F."/>
        </authorList>
    </citation>
    <scope>NUCLEOTIDE SEQUENCE [LARGE SCALE GENOMIC DNA]</scope>
    <source>
        <strain evidence="7 8">WL0075</strain>
    </source>
</reference>
<feature type="signal peptide" evidence="5">
    <location>
        <begin position="1"/>
        <end position="19"/>
    </location>
</feature>
<accession>A0ABT2YZB6</accession>
<keyword evidence="2 4" id="KW-0472">Membrane</keyword>
<evidence type="ECO:0000256" key="1">
    <source>
        <dbReference type="ARBA" id="ARBA00004442"/>
    </source>
</evidence>
<keyword evidence="8" id="KW-1185">Reference proteome</keyword>
<dbReference type="RefSeq" id="WP_263720583.1">
    <property type="nucleotide sequence ID" value="NZ_JAOWLA010000003.1"/>
</dbReference>
<feature type="domain" description="OmpA-like" evidence="6">
    <location>
        <begin position="191"/>
        <end position="308"/>
    </location>
</feature>
<gene>
    <name evidence="7" type="ORF">OE647_05070</name>
</gene>
<name>A0ABT2YZB6_9RHOB</name>
<dbReference type="InterPro" id="IPR006664">
    <property type="entry name" value="OMP_bac"/>
</dbReference>
<dbReference type="Pfam" id="PF00691">
    <property type="entry name" value="OmpA"/>
    <property type="match status" value="1"/>
</dbReference>
<dbReference type="PANTHER" id="PTHR30329:SF21">
    <property type="entry name" value="LIPOPROTEIN YIAD-RELATED"/>
    <property type="match status" value="1"/>
</dbReference>
<comment type="caution">
    <text evidence="7">The sequence shown here is derived from an EMBL/GenBank/DDBJ whole genome shotgun (WGS) entry which is preliminary data.</text>
</comment>
<feature type="chain" id="PRO_5046546971" evidence="5">
    <location>
        <begin position="20"/>
        <end position="308"/>
    </location>
</feature>
<dbReference type="PANTHER" id="PTHR30329">
    <property type="entry name" value="STATOR ELEMENT OF FLAGELLAR MOTOR COMPLEX"/>
    <property type="match status" value="1"/>
</dbReference>
<proteinExistence type="predicted"/>
<organism evidence="7 8">
    <name type="scientific">Albidovulum sediminicola</name>
    <dbReference type="NCBI Taxonomy" id="2984331"/>
    <lineage>
        <taxon>Bacteria</taxon>
        <taxon>Pseudomonadati</taxon>
        <taxon>Pseudomonadota</taxon>
        <taxon>Alphaproteobacteria</taxon>
        <taxon>Rhodobacterales</taxon>
        <taxon>Paracoccaceae</taxon>
        <taxon>Albidovulum</taxon>
    </lineage>
</organism>
<dbReference type="PRINTS" id="PR01021">
    <property type="entry name" value="OMPADOMAIN"/>
</dbReference>
<evidence type="ECO:0000256" key="4">
    <source>
        <dbReference type="PROSITE-ProRule" id="PRU00473"/>
    </source>
</evidence>
<comment type="subcellular location">
    <subcellularLocation>
        <location evidence="1">Cell outer membrane</location>
    </subcellularLocation>
</comment>
<dbReference type="InterPro" id="IPR050330">
    <property type="entry name" value="Bact_OuterMem_StrucFunc"/>
</dbReference>
<dbReference type="Proteomes" id="UP001652503">
    <property type="component" value="Unassembled WGS sequence"/>
</dbReference>
<evidence type="ECO:0000313" key="7">
    <source>
        <dbReference type="EMBL" id="MCV2864112.1"/>
    </source>
</evidence>
<dbReference type="PROSITE" id="PS51123">
    <property type="entry name" value="OMPA_2"/>
    <property type="match status" value="1"/>
</dbReference>
<keyword evidence="3" id="KW-0998">Cell outer membrane</keyword>
<protein>
    <submittedName>
        <fullName evidence="7">OmpA family protein</fullName>
    </submittedName>
</protein>